<name>A0A290Q0N2_9LACT</name>
<dbReference type="InterPro" id="IPR009403">
    <property type="entry name" value="UPF0637"/>
</dbReference>
<dbReference type="Pfam" id="PF06335">
    <property type="entry name" value="DUF1054"/>
    <property type="match status" value="1"/>
</dbReference>
<organism evidence="1 4">
    <name type="scientific">Pseudolactococcus raffinolactis</name>
    <dbReference type="NCBI Taxonomy" id="1366"/>
    <lineage>
        <taxon>Bacteria</taxon>
        <taxon>Bacillati</taxon>
        <taxon>Bacillota</taxon>
        <taxon>Bacilli</taxon>
        <taxon>Lactobacillales</taxon>
        <taxon>Streptococcaceae</taxon>
        <taxon>Pseudolactococcus</taxon>
    </lineage>
</organism>
<proteinExistence type="predicted"/>
<dbReference type="Gene3D" id="3.30.930.20">
    <property type="entry name" value="Protein of unknown function DUF1054"/>
    <property type="match status" value="1"/>
</dbReference>
<gene>
    <name evidence="2" type="ORF">GU334_04455</name>
    <name evidence="1" type="ORF">GU336_07455</name>
</gene>
<keyword evidence="3" id="KW-1185">Reference proteome</keyword>
<dbReference type="Proteomes" id="UP000501945">
    <property type="component" value="Chromosome"/>
</dbReference>
<dbReference type="SUPFAM" id="SSF142913">
    <property type="entry name" value="YktB/PF0168-like"/>
    <property type="match status" value="1"/>
</dbReference>
<protein>
    <submittedName>
        <fullName evidence="1">DUF1054 family protein</fullName>
    </submittedName>
</protein>
<evidence type="ECO:0000313" key="1">
    <source>
        <dbReference type="EMBL" id="QIW53988.1"/>
    </source>
</evidence>
<dbReference type="InterPro" id="IPR053707">
    <property type="entry name" value="UPF0637_domain_sf"/>
</dbReference>
<dbReference type="KEGG" id="lrn:CMV25_09390"/>
<dbReference type="RefSeq" id="WP_096040298.1">
    <property type="nucleotide sequence ID" value="NZ_CBCPKB010000001.1"/>
</dbReference>
<dbReference type="EMBL" id="CP047616">
    <property type="protein sequence ID" value="QIW53988.1"/>
    <property type="molecule type" value="Genomic_DNA"/>
</dbReference>
<evidence type="ECO:0000313" key="3">
    <source>
        <dbReference type="Proteomes" id="UP000501558"/>
    </source>
</evidence>
<dbReference type="AlphaFoldDB" id="A0A290Q0N2"/>
<reference evidence="3 4" key="1">
    <citation type="submission" date="2019-12" db="EMBL/GenBank/DDBJ databases">
        <title>Whole genome sequences of Lactococcus raffinolactis strains isolated from sewage.</title>
        <authorList>
            <person name="Ybazeta G."/>
            <person name="Ross M."/>
            <person name="Brabant-Kirwan D."/>
            <person name="Saleh M."/>
            <person name="Dillon J.A."/>
            <person name="Splinter K."/>
            <person name="Nokhbeh R."/>
        </authorList>
    </citation>
    <scope>NUCLEOTIDE SEQUENCE [LARGE SCALE GENOMIC DNA]</scope>
    <source>
        <strain evidence="2 3">Lr_19_14</strain>
        <strain evidence="1 4">Lr_19_5</strain>
    </source>
</reference>
<sequence length="195" mass="22896">MKVFNDDSFKVFDVEGLDERMVAIRANIQPIFADIMTEVSTRLSAFVGHETFVHIAQHRRRTRYAPENTWSAISDSKRGYKSQAHLQLGIWDNYVFMYLSIIDNPAKREQYADDLAKHHDFPEDFVYSLDHTKPEFFSVTEGLEKGIQRLHDVKKGEFEIGRIISRESTIWQEDPQAYILETFEALFPLYQRLND</sequence>
<accession>A0A290Q0N2</accession>
<evidence type="ECO:0000313" key="4">
    <source>
        <dbReference type="Proteomes" id="UP000501945"/>
    </source>
</evidence>
<dbReference type="EMBL" id="CP047628">
    <property type="protein sequence ID" value="QIW58196.1"/>
    <property type="molecule type" value="Genomic_DNA"/>
</dbReference>
<evidence type="ECO:0000313" key="2">
    <source>
        <dbReference type="EMBL" id="QIW58196.1"/>
    </source>
</evidence>
<dbReference type="PIRSF" id="PIRSF021332">
    <property type="entry name" value="DUF1054"/>
    <property type="match status" value="1"/>
</dbReference>
<dbReference type="STRING" id="1348633.GCA_001591765_00343"/>
<dbReference type="Proteomes" id="UP000501558">
    <property type="component" value="Chromosome"/>
</dbReference>